<keyword evidence="6" id="KW-0547">Nucleotide-binding</keyword>
<dbReference type="EC" id="2.7.1.6" evidence="3"/>
<evidence type="ECO:0000259" key="17">
    <source>
        <dbReference type="Pfam" id="PF08544"/>
    </source>
</evidence>
<keyword evidence="7 19" id="KW-0418">Kinase</keyword>
<keyword evidence="9" id="KW-0752">Steroid biosynthesis</keyword>
<dbReference type="GO" id="GO:0016126">
    <property type="term" value="P:sterol biosynthetic process"/>
    <property type="evidence" value="ECO:0007669"/>
    <property type="project" value="UniProtKB-KW"/>
</dbReference>
<dbReference type="Pfam" id="PF08544">
    <property type="entry name" value="GHMP_kinases_C"/>
    <property type="match status" value="1"/>
</dbReference>
<dbReference type="Pfam" id="PF10509">
    <property type="entry name" value="GalKase_gal_bdg"/>
    <property type="match status" value="1"/>
</dbReference>
<evidence type="ECO:0000259" key="18">
    <source>
        <dbReference type="Pfam" id="PF10509"/>
    </source>
</evidence>
<evidence type="ECO:0000256" key="15">
    <source>
        <dbReference type="ARBA" id="ARBA00049538"/>
    </source>
</evidence>
<dbReference type="GO" id="GO:0005829">
    <property type="term" value="C:cytosol"/>
    <property type="evidence" value="ECO:0007669"/>
    <property type="project" value="TreeGrafter"/>
</dbReference>
<evidence type="ECO:0000256" key="10">
    <source>
        <dbReference type="ARBA" id="ARBA00023144"/>
    </source>
</evidence>
<dbReference type="InterPro" id="IPR000705">
    <property type="entry name" value="Galactokinase"/>
</dbReference>
<feature type="domain" description="GHMP kinase N-terminal" evidence="16">
    <location>
        <begin position="130"/>
        <end position="217"/>
    </location>
</feature>
<evidence type="ECO:0000256" key="5">
    <source>
        <dbReference type="ARBA" id="ARBA00022679"/>
    </source>
</evidence>
<dbReference type="PRINTS" id="PR00959">
    <property type="entry name" value="MEVGALKINASE"/>
</dbReference>
<dbReference type="UniPathway" id="UPA00214"/>
<dbReference type="InterPro" id="IPR020568">
    <property type="entry name" value="Ribosomal_Su5_D2-typ_SF"/>
</dbReference>
<evidence type="ECO:0000256" key="8">
    <source>
        <dbReference type="ARBA" id="ARBA00022840"/>
    </source>
</evidence>
<dbReference type="InterPro" id="IPR006204">
    <property type="entry name" value="GHMP_kinase_N_dom"/>
</dbReference>
<evidence type="ECO:0000256" key="1">
    <source>
        <dbReference type="ARBA" id="ARBA00004947"/>
    </source>
</evidence>
<evidence type="ECO:0000256" key="7">
    <source>
        <dbReference type="ARBA" id="ARBA00022777"/>
    </source>
</evidence>
<protein>
    <recommendedName>
        <fullName evidence="4">Galactokinase</fullName>
        <ecNumber evidence="3">2.7.1.6</ecNumber>
    </recommendedName>
    <alternativeName>
        <fullName evidence="14">Galactose kinase</fullName>
    </alternativeName>
</protein>
<dbReference type="PIRSF" id="PIRSF000530">
    <property type="entry name" value="Galactokinase"/>
    <property type="match status" value="1"/>
</dbReference>
<dbReference type="FunFam" id="3.30.230.10:FF:000056">
    <property type="entry name" value="GAL1p Galactokinase"/>
    <property type="match status" value="1"/>
</dbReference>
<organism evidence="19 20">
    <name type="scientific">Ascobolus immersus RN42</name>
    <dbReference type="NCBI Taxonomy" id="1160509"/>
    <lineage>
        <taxon>Eukaryota</taxon>
        <taxon>Fungi</taxon>
        <taxon>Dikarya</taxon>
        <taxon>Ascomycota</taxon>
        <taxon>Pezizomycotina</taxon>
        <taxon>Pezizomycetes</taxon>
        <taxon>Pezizales</taxon>
        <taxon>Ascobolaceae</taxon>
        <taxon>Ascobolus</taxon>
    </lineage>
</organism>
<keyword evidence="9" id="KW-0444">Lipid biosynthesis</keyword>
<dbReference type="GO" id="GO:0006012">
    <property type="term" value="P:galactose metabolic process"/>
    <property type="evidence" value="ECO:0007669"/>
    <property type="project" value="UniProtKB-UniPathway"/>
</dbReference>
<sequence>MADSVPVYKDLASIYSEDALPTQKPRWEHLLAKFEQKYQRKAEFVSRSPGRVNIIGEHVDYNLYSVLPMAITADMLIAVATSPAEGEATIRISNVLEKFKDRTFQIKGGDVEIDASELEWSNYLKAGLKAALQLLQSKNLPAGQKPVSLDIMVDGTVPAGGGLSSSAAFVCASTLAAIYANGLHQVDKIELTDLAIVSERFAGVNAGGMDQAASVFGVKNHALNISFTPSLKAKAVAFPKTTPALTFIIANTLVTADKHTTAPVNYNLRVVETALAAEILAKKYGLTLPQDKGPLGISLRGFHDAYYTKKNGKAADPNSEEFDDQLQELCQKIVTETFTNEEGYTHEETAKLLGISVDEMSKRFMSRFPVKAEKFLLHQRAFHTFAEALRVKKFLAICETTPSETLERLGGLMNASQISLRRRFHCSCTEIDLLTAIALEHGAYGSRLTGAGWGGCTVHLVGEDKVEAVKKAMVEEYYKKKFPKLTDAEIEEAIVVTKPGGGACVWPASGQL</sequence>
<feature type="domain" description="GHMP kinase C-terminal" evidence="17">
    <location>
        <begin position="404"/>
        <end position="478"/>
    </location>
</feature>
<dbReference type="OrthoDB" id="187738at2759"/>
<proteinExistence type="inferred from homology"/>
<evidence type="ECO:0000313" key="20">
    <source>
        <dbReference type="Proteomes" id="UP000275078"/>
    </source>
</evidence>
<keyword evidence="8" id="KW-0067">ATP-binding</keyword>
<dbReference type="PRINTS" id="PR00473">
    <property type="entry name" value="GALCTOKINASE"/>
</dbReference>
<comment type="catalytic activity">
    <reaction evidence="15">
        <text>alpha-D-galactose + ATP = alpha-D-galactose 1-phosphate + ADP + H(+)</text>
        <dbReference type="Rhea" id="RHEA:13553"/>
        <dbReference type="ChEBI" id="CHEBI:15378"/>
        <dbReference type="ChEBI" id="CHEBI:28061"/>
        <dbReference type="ChEBI" id="CHEBI:30616"/>
        <dbReference type="ChEBI" id="CHEBI:58336"/>
        <dbReference type="ChEBI" id="CHEBI:456216"/>
        <dbReference type="EC" id="2.7.1.6"/>
    </reaction>
    <physiologicalReaction direction="left-to-right" evidence="15">
        <dbReference type="Rhea" id="RHEA:13554"/>
    </physiologicalReaction>
</comment>
<dbReference type="Gene3D" id="3.30.230.10">
    <property type="match status" value="1"/>
</dbReference>
<dbReference type="InterPro" id="IPR036554">
    <property type="entry name" value="GHMP_kinase_C_sf"/>
</dbReference>
<evidence type="ECO:0000256" key="6">
    <source>
        <dbReference type="ARBA" id="ARBA00022741"/>
    </source>
</evidence>
<keyword evidence="13" id="KW-0119">Carbohydrate metabolism</keyword>
<name>A0A3N4IIF4_ASCIM</name>
<dbReference type="PROSITE" id="PS00106">
    <property type="entry name" value="GALACTOKINASE"/>
    <property type="match status" value="1"/>
</dbReference>
<dbReference type="Gene3D" id="3.30.70.3170">
    <property type="match status" value="1"/>
</dbReference>
<comment type="similarity">
    <text evidence="2">Belongs to the GHMP kinase family. GalK subfamily.</text>
</comment>
<dbReference type="Gene3D" id="1.20.1440.340">
    <property type="match status" value="1"/>
</dbReference>
<evidence type="ECO:0000256" key="13">
    <source>
        <dbReference type="ARBA" id="ARBA00023277"/>
    </source>
</evidence>
<keyword evidence="11" id="KW-1207">Sterol metabolism</keyword>
<evidence type="ECO:0000256" key="14">
    <source>
        <dbReference type="ARBA" id="ARBA00029590"/>
    </source>
</evidence>
<dbReference type="InterPro" id="IPR013750">
    <property type="entry name" value="GHMP_kinase_C_dom"/>
</dbReference>
<keyword evidence="9" id="KW-0756">Sterol biosynthesis</keyword>
<dbReference type="Proteomes" id="UP000275078">
    <property type="component" value="Unassembled WGS sequence"/>
</dbReference>
<dbReference type="GO" id="GO:0005524">
    <property type="term" value="F:ATP binding"/>
    <property type="evidence" value="ECO:0007669"/>
    <property type="project" value="UniProtKB-KW"/>
</dbReference>
<evidence type="ECO:0000256" key="11">
    <source>
        <dbReference type="ARBA" id="ARBA00023166"/>
    </source>
</evidence>
<dbReference type="NCBIfam" id="TIGR00131">
    <property type="entry name" value="gal_kin"/>
    <property type="match status" value="1"/>
</dbReference>
<dbReference type="PANTHER" id="PTHR10457">
    <property type="entry name" value="MEVALONATE KINASE/GALACTOKINASE"/>
    <property type="match status" value="1"/>
</dbReference>
<dbReference type="PROSITE" id="PS00627">
    <property type="entry name" value="GHMP_KINASES_ATP"/>
    <property type="match status" value="1"/>
</dbReference>
<reference evidence="19 20" key="1">
    <citation type="journal article" date="2018" name="Nat. Ecol. Evol.">
        <title>Pezizomycetes genomes reveal the molecular basis of ectomycorrhizal truffle lifestyle.</title>
        <authorList>
            <person name="Murat C."/>
            <person name="Payen T."/>
            <person name="Noel B."/>
            <person name="Kuo A."/>
            <person name="Morin E."/>
            <person name="Chen J."/>
            <person name="Kohler A."/>
            <person name="Krizsan K."/>
            <person name="Balestrini R."/>
            <person name="Da Silva C."/>
            <person name="Montanini B."/>
            <person name="Hainaut M."/>
            <person name="Levati E."/>
            <person name="Barry K.W."/>
            <person name="Belfiori B."/>
            <person name="Cichocki N."/>
            <person name="Clum A."/>
            <person name="Dockter R.B."/>
            <person name="Fauchery L."/>
            <person name="Guy J."/>
            <person name="Iotti M."/>
            <person name="Le Tacon F."/>
            <person name="Lindquist E.A."/>
            <person name="Lipzen A."/>
            <person name="Malagnac F."/>
            <person name="Mello A."/>
            <person name="Molinier V."/>
            <person name="Miyauchi S."/>
            <person name="Poulain J."/>
            <person name="Riccioni C."/>
            <person name="Rubini A."/>
            <person name="Sitrit Y."/>
            <person name="Splivallo R."/>
            <person name="Traeger S."/>
            <person name="Wang M."/>
            <person name="Zifcakova L."/>
            <person name="Wipf D."/>
            <person name="Zambonelli A."/>
            <person name="Paolocci F."/>
            <person name="Nowrousian M."/>
            <person name="Ottonello S."/>
            <person name="Baldrian P."/>
            <person name="Spatafora J.W."/>
            <person name="Henrissat B."/>
            <person name="Nagy L.G."/>
            <person name="Aury J.M."/>
            <person name="Wincker P."/>
            <person name="Grigoriev I.V."/>
            <person name="Bonfante P."/>
            <person name="Martin F.M."/>
        </authorList>
    </citation>
    <scope>NUCLEOTIDE SEQUENCE [LARGE SCALE GENOMIC DNA]</scope>
    <source>
        <strain evidence="19 20">RN42</strain>
    </source>
</reference>
<keyword evidence="12" id="KW-0443">Lipid metabolism</keyword>
<dbReference type="InterPro" id="IPR019539">
    <property type="entry name" value="GalKase_N"/>
</dbReference>
<accession>A0A3N4IIF4</accession>
<comment type="pathway">
    <text evidence="1">Carbohydrate metabolism; galactose metabolism.</text>
</comment>
<evidence type="ECO:0000256" key="2">
    <source>
        <dbReference type="ARBA" id="ARBA00006566"/>
    </source>
</evidence>
<dbReference type="FunFam" id="1.20.1440.340:FF:000003">
    <property type="entry name" value="GAL1p Galactokinase"/>
    <property type="match status" value="1"/>
</dbReference>
<gene>
    <name evidence="19" type="ORF">BJ508DRAFT_322857</name>
</gene>
<dbReference type="SUPFAM" id="SSF55060">
    <property type="entry name" value="GHMP Kinase, C-terminal domain"/>
    <property type="match status" value="1"/>
</dbReference>
<evidence type="ECO:0000256" key="3">
    <source>
        <dbReference type="ARBA" id="ARBA00012315"/>
    </source>
</evidence>
<keyword evidence="20" id="KW-1185">Reference proteome</keyword>
<evidence type="ECO:0000259" key="16">
    <source>
        <dbReference type="Pfam" id="PF00288"/>
    </source>
</evidence>
<dbReference type="InterPro" id="IPR006203">
    <property type="entry name" value="GHMP_knse_ATP-bd_CS"/>
</dbReference>
<keyword evidence="5" id="KW-0808">Transferase</keyword>
<dbReference type="InterPro" id="IPR006206">
    <property type="entry name" value="Mevalonate/galactokinase"/>
</dbReference>
<dbReference type="AlphaFoldDB" id="A0A3N4IIF4"/>
<keyword evidence="10" id="KW-0299">Galactose metabolism</keyword>
<evidence type="ECO:0000256" key="12">
    <source>
        <dbReference type="ARBA" id="ARBA00023221"/>
    </source>
</evidence>
<dbReference type="SUPFAM" id="SSF54211">
    <property type="entry name" value="Ribosomal protein S5 domain 2-like"/>
    <property type="match status" value="1"/>
</dbReference>
<dbReference type="PANTHER" id="PTHR10457:SF7">
    <property type="entry name" value="GALACTOKINASE-RELATED"/>
    <property type="match status" value="1"/>
</dbReference>
<dbReference type="InterPro" id="IPR014721">
    <property type="entry name" value="Ribsml_uS5_D2-typ_fold_subgr"/>
</dbReference>
<evidence type="ECO:0000256" key="4">
    <source>
        <dbReference type="ARBA" id="ARBA00019487"/>
    </source>
</evidence>
<keyword evidence="12" id="KW-0753">Steroid metabolism</keyword>
<dbReference type="InterPro" id="IPR019741">
    <property type="entry name" value="Galactokinase_CS"/>
</dbReference>
<dbReference type="GO" id="GO:0000411">
    <property type="term" value="P:positive regulation of transcription by galactose"/>
    <property type="evidence" value="ECO:0007669"/>
    <property type="project" value="UniProtKB-ARBA"/>
</dbReference>
<dbReference type="Pfam" id="PF00288">
    <property type="entry name" value="GHMP_kinases_N"/>
    <property type="match status" value="1"/>
</dbReference>
<feature type="domain" description="Galactokinase N-terminal" evidence="18">
    <location>
        <begin position="32"/>
        <end position="80"/>
    </location>
</feature>
<dbReference type="GO" id="GO:0004335">
    <property type="term" value="F:galactokinase activity"/>
    <property type="evidence" value="ECO:0007669"/>
    <property type="project" value="UniProtKB-EC"/>
</dbReference>
<dbReference type="STRING" id="1160509.A0A3N4IIF4"/>
<dbReference type="EMBL" id="ML119654">
    <property type="protein sequence ID" value="RPA85416.1"/>
    <property type="molecule type" value="Genomic_DNA"/>
</dbReference>
<evidence type="ECO:0000256" key="9">
    <source>
        <dbReference type="ARBA" id="ARBA00023011"/>
    </source>
</evidence>
<evidence type="ECO:0000313" key="19">
    <source>
        <dbReference type="EMBL" id="RPA85416.1"/>
    </source>
</evidence>